<dbReference type="GO" id="GO:0005739">
    <property type="term" value="C:mitochondrion"/>
    <property type="evidence" value="ECO:0007669"/>
    <property type="project" value="TreeGrafter"/>
</dbReference>
<dbReference type="SUPFAM" id="SSF52096">
    <property type="entry name" value="ClpP/crotonase"/>
    <property type="match status" value="1"/>
</dbReference>
<dbReference type="AlphaFoldDB" id="A0AAN8XNI9"/>
<accession>A0AAN8XNI9</accession>
<evidence type="ECO:0000313" key="4">
    <source>
        <dbReference type="EMBL" id="KAK7084843.1"/>
    </source>
</evidence>
<dbReference type="EMBL" id="JAXCGZ010001965">
    <property type="protein sequence ID" value="KAK7084843.1"/>
    <property type="molecule type" value="Genomic_DNA"/>
</dbReference>
<evidence type="ECO:0000256" key="3">
    <source>
        <dbReference type="ARBA" id="ARBA00023235"/>
    </source>
</evidence>
<dbReference type="InterPro" id="IPR001753">
    <property type="entry name" value="Enoyl-CoA_hydra/iso"/>
</dbReference>
<proteinExistence type="predicted"/>
<dbReference type="CDD" id="cd06558">
    <property type="entry name" value="crotonase-like"/>
    <property type="match status" value="1"/>
</dbReference>
<dbReference type="InterPro" id="IPR051053">
    <property type="entry name" value="ECH/Chromodomain_protein"/>
</dbReference>
<gene>
    <name evidence="4" type="primary">ECI2_3</name>
    <name evidence="4" type="ORF">SK128_008248</name>
</gene>
<evidence type="ECO:0000313" key="5">
    <source>
        <dbReference type="Proteomes" id="UP001381693"/>
    </source>
</evidence>
<keyword evidence="5" id="KW-1185">Reference proteome</keyword>
<dbReference type="Gene3D" id="1.10.12.10">
    <property type="entry name" value="Lyase 2-enoyl-coa Hydratase, Chain A, domain 2"/>
    <property type="match status" value="1"/>
</dbReference>
<keyword evidence="2" id="KW-0576">Peroxisome</keyword>
<dbReference type="GO" id="GO:0004165">
    <property type="term" value="F:delta(3)-delta(2)-enoyl-CoA isomerase activity"/>
    <property type="evidence" value="ECO:0007669"/>
    <property type="project" value="UniProtKB-EC"/>
</dbReference>
<comment type="caution">
    <text evidence="4">The sequence shown here is derived from an EMBL/GenBank/DDBJ whole genome shotgun (WGS) entry which is preliminary data.</text>
</comment>
<dbReference type="EC" id="5.3.3.8" evidence="4"/>
<dbReference type="InterPro" id="IPR014748">
    <property type="entry name" value="Enoyl-CoA_hydra_C"/>
</dbReference>
<organism evidence="4 5">
    <name type="scientific">Halocaridina rubra</name>
    <name type="common">Hawaiian red shrimp</name>
    <dbReference type="NCBI Taxonomy" id="373956"/>
    <lineage>
        <taxon>Eukaryota</taxon>
        <taxon>Metazoa</taxon>
        <taxon>Ecdysozoa</taxon>
        <taxon>Arthropoda</taxon>
        <taxon>Crustacea</taxon>
        <taxon>Multicrustacea</taxon>
        <taxon>Malacostraca</taxon>
        <taxon>Eumalacostraca</taxon>
        <taxon>Eucarida</taxon>
        <taxon>Decapoda</taxon>
        <taxon>Pleocyemata</taxon>
        <taxon>Caridea</taxon>
        <taxon>Atyoidea</taxon>
        <taxon>Atyidae</taxon>
        <taxon>Halocaridina</taxon>
    </lineage>
</organism>
<dbReference type="InterPro" id="IPR029045">
    <property type="entry name" value="ClpP/crotonase-like_dom_sf"/>
</dbReference>
<reference evidence="4 5" key="1">
    <citation type="submission" date="2023-11" db="EMBL/GenBank/DDBJ databases">
        <title>Halocaridina rubra genome assembly.</title>
        <authorList>
            <person name="Smith C."/>
        </authorList>
    </citation>
    <scope>NUCLEOTIDE SEQUENCE [LARGE SCALE GENOMIC DNA]</scope>
    <source>
        <strain evidence="4">EP-1</strain>
        <tissue evidence="4">Whole</tissue>
    </source>
</reference>
<evidence type="ECO:0000256" key="1">
    <source>
        <dbReference type="ARBA" id="ARBA00004275"/>
    </source>
</evidence>
<dbReference type="PANTHER" id="PTHR43684">
    <property type="match status" value="1"/>
</dbReference>
<dbReference type="GO" id="GO:0005777">
    <property type="term" value="C:peroxisome"/>
    <property type="evidence" value="ECO:0007669"/>
    <property type="project" value="UniProtKB-SubCell"/>
</dbReference>
<sequence length="307" mass="34028">MSFLRSLSVNSRVPWSLLRKITNSDIQSLSAVSCGSVTNLKRNMSTEGSYEHLKVSCEDGLRVITFNRPDKKNALNEKMFTEVVDALKVAAEDPNTLITATTGAGNVYCAGNDKTNFRTMPVTQIADVLTKHMAAYIDFPKPLVAVINGHAVGVGTTLLPLFDAVYATESAIFFTPFSSLGIVAEGCSTYTFPMLMGQGKAAELLMFEKRATAAEAYKLGLVTEVFPDSTFQEQVWLKVKAMTKLPTKSLVYSKKLCRDIHREKLHKINEAECKRVTERMIGNHFPDREGYKEFAASLPQLPENLRI</sequence>
<name>A0AAN8XNI9_HALRR</name>
<dbReference type="Gene3D" id="3.90.226.10">
    <property type="entry name" value="2-enoyl-CoA Hydratase, Chain A, domain 1"/>
    <property type="match status" value="1"/>
</dbReference>
<evidence type="ECO:0000256" key="2">
    <source>
        <dbReference type="ARBA" id="ARBA00023140"/>
    </source>
</evidence>
<keyword evidence="3 4" id="KW-0413">Isomerase</keyword>
<dbReference type="Pfam" id="PF00378">
    <property type="entry name" value="ECH_1"/>
    <property type="match status" value="1"/>
</dbReference>
<comment type="subcellular location">
    <subcellularLocation>
        <location evidence="1">Peroxisome</location>
    </subcellularLocation>
</comment>
<dbReference type="FunFam" id="3.90.226.10:FF:000084">
    <property type="entry name" value="Enoyl-CoA delta isomerase 2, mitochondrial"/>
    <property type="match status" value="1"/>
</dbReference>
<protein>
    <submittedName>
        <fullName evidence="4">Enoyl-CoA delta isomerase 2, mitochondrial</fullName>
        <ecNumber evidence="4">5.3.3.8</ecNumber>
    </submittedName>
</protein>
<dbReference type="PANTHER" id="PTHR43684:SF1">
    <property type="entry name" value="ENOYL-COA DELTA ISOMERASE 2"/>
    <property type="match status" value="1"/>
</dbReference>
<dbReference type="Proteomes" id="UP001381693">
    <property type="component" value="Unassembled WGS sequence"/>
</dbReference>